<comment type="caution">
    <text evidence="2">The sequence shown here is derived from an EMBL/GenBank/DDBJ whole genome shotgun (WGS) entry which is preliminary data.</text>
</comment>
<accession>A0A1C7MP66</accession>
<feature type="compositionally biased region" description="Low complexity" evidence="1">
    <location>
        <begin position="1"/>
        <end position="17"/>
    </location>
</feature>
<evidence type="ECO:0000313" key="3">
    <source>
        <dbReference type="Proteomes" id="UP000092993"/>
    </source>
</evidence>
<dbReference type="Proteomes" id="UP000092993">
    <property type="component" value="Unassembled WGS sequence"/>
</dbReference>
<proteinExistence type="predicted"/>
<organism evidence="2 3">
    <name type="scientific">Grifola frondosa</name>
    <name type="common">Maitake</name>
    <name type="synonym">Polyporus frondosus</name>
    <dbReference type="NCBI Taxonomy" id="5627"/>
    <lineage>
        <taxon>Eukaryota</taxon>
        <taxon>Fungi</taxon>
        <taxon>Dikarya</taxon>
        <taxon>Basidiomycota</taxon>
        <taxon>Agaricomycotina</taxon>
        <taxon>Agaricomycetes</taxon>
        <taxon>Polyporales</taxon>
        <taxon>Grifolaceae</taxon>
        <taxon>Grifola</taxon>
    </lineage>
</organism>
<feature type="compositionally biased region" description="Polar residues" evidence="1">
    <location>
        <begin position="23"/>
        <end position="60"/>
    </location>
</feature>
<reference evidence="2 3" key="1">
    <citation type="submission" date="2016-03" db="EMBL/GenBank/DDBJ databases">
        <title>Whole genome sequencing of Grifola frondosa 9006-11.</title>
        <authorList>
            <person name="Min B."/>
            <person name="Park H."/>
            <person name="Kim J.-G."/>
            <person name="Cho H."/>
            <person name="Oh Y.-L."/>
            <person name="Kong W.-S."/>
            <person name="Choi I.-G."/>
        </authorList>
    </citation>
    <scope>NUCLEOTIDE SEQUENCE [LARGE SCALE GENOMIC DNA]</scope>
    <source>
        <strain evidence="2 3">9006-11</strain>
    </source>
</reference>
<evidence type="ECO:0000256" key="1">
    <source>
        <dbReference type="SAM" id="MobiDB-lite"/>
    </source>
</evidence>
<feature type="compositionally biased region" description="Pro residues" evidence="1">
    <location>
        <begin position="101"/>
        <end position="114"/>
    </location>
</feature>
<gene>
    <name evidence="2" type="ORF">A0H81_00815</name>
</gene>
<keyword evidence="3" id="KW-1185">Reference proteome</keyword>
<dbReference type="AlphaFoldDB" id="A0A1C7MP66"/>
<dbReference type="EMBL" id="LUGG01000001">
    <property type="protein sequence ID" value="OBZ78681.1"/>
    <property type="molecule type" value="Genomic_DNA"/>
</dbReference>
<name>A0A1C7MP66_GRIFR</name>
<feature type="region of interest" description="Disordered" evidence="1">
    <location>
        <begin position="1"/>
        <end position="132"/>
    </location>
</feature>
<protein>
    <submittedName>
        <fullName evidence="2">Uncharacterized protein</fullName>
    </submittedName>
</protein>
<evidence type="ECO:0000313" key="2">
    <source>
        <dbReference type="EMBL" id="OBZ78681.1"/>
    </source>
</evidence>
<sequence>MALLQPSHDQPAAHQQHPPTPSTAEPSFVLSSRTSLQNVSDDSHNTTQAAIHQASPSNPHDTILAELQGSHHPSPMTDDTAGAPKLGVIASAGSLGAPSRRPLPPLEPLVPPHPPRSRQSLCTIRPPGVSLG</sequence>